<protein>
    <submittedName>
        <fullName evidence="2">Uncharacterized protein</fullName>
    </submittedName>
</protein>
<sequence>MLSLSANQARPSGRSGAGGSSRQALVSAHDDTTATGGTAPMEQQTHRYFADPKSVTLQEICDTSGSSVEYVYGVFEVDGSLTVYCITGRKIGSR</sequence>
<organism evidence="2 3">
    <name type="scientific">Rhizocola hellebori</name>
    <dbReference type="NCBI Taxonomy" id="1392758"/>
    <lineage>
        <taxon>Bacteria</taxon>
        <taxon>Bacillati</taxon>
        <taxon>Actinomycetota</taxon>
        <taxon>Actinomycetes</taxon>
        <taxon>Micromonosporales</taxon>
        <taxon>Micromonosporaceae</taxon>
        <taxon>Rhizocola</taxon>
    </lineage>
</organism>
<feature type="region of interest" description="Disordered" evidence="1">
    <location>
        <begin position="1"/>
        <end position="47"/>
    </location>
</feature>
<name>A0A8J3QI80_9ACTN</name>
<evidence type="ECO:0000256" key="1">
    <source>
        <dbReference type="SAM" id="MobiDB-lite"/>
    </source>
</evidence>
<accession>A0A8J3QI80</accession>
<gene>
    <name evidence="2" type="ORF">Rhe02_82710</name>
</gene>
<evidence type="ECO:0000313" key="3">
    <source>
        <dbReference type="Proteomes" id="UP000612899"/>
    </source>
</evidence>
<comment type="caution">
    <text evidence="2">The sequence shown here is derived from an EMBL/GenBank/DDBJ whole genome shotgun (WGS) entry which is preliminary data.</text>
</comment>
<dbReference type="RefSeq" id="WP_203913922.1">
    <property type="nucleotide sequence ID" value="NZ_BONY01000087.1"/>
</dbReference>
<evidence type="ECO:0000313" key="2">
    <source>
        <dbReference type="EMBL" id="GIH10204.1"/>
    </source>
</evidence>
<proteinExistence type="predicted"/>
<dbReference type="AlphaFoldDB" id="A0A8J3QI80"/>
<dbReference type="Proteomes" id="UP000612899">
    <property type="component" value="Unassembled WGS sequence"/>
</dbReference>
<feature type="compositionally biased region" description="Low complexity" evidence="1">
    <location>
        <begin position="8"/>
        <end position="24"/>
    </location>
</feature>
<dbReference type="EMBL" id="BONY01000087">
    <property type="protein sequence ID" value="GIH10204.1"/>
    <property type="molecule type" value="Genomic_DNA"/>
</dbReference>
<keyword evidence="3" id="KW-1185">Reference proteome</keyword>
<reference evidence="2" key="1">
    <citation type="submission" date="2021-01" db="EMBL/GenBank/DDBJ databases">
        <title>Whole genome shotgun sequence of Rhizocola hellebori NBRC 109834.</title>
        <authorList>
            <person name="Komaki H."/>
            <person name="Tamura T."/>
        </authorList>
    </citation>
    <scope>NUCLEOTIDE SEQUENCE</scope>
    <source>
        <strain evidence="2">NBRC 109834</strain>
    </source>
</reference>